<evidence type="ECO:0000256" key="9">
    <source>
        <dbReference type="ARBA" id="ARBA00030658"/>
    </source>
</evidence>
<dbReference type="EMBL" id="BTSX01000004">
    <property type="protein sequence ID" value="GMS96247.1"/>
    <property type="molecule type" value="Genomic_DNA"/>
</dbReference>
<dbReference type="GO" id="GO:0051301">
    <property type="term" value="P:cell division"/>
    <property type="evidence" value="ECO:0007669"/>
    <property type="project" value="UniProtKB-KW"/>
</dbReference>
<keyword evidence="7" id="KW-0539">Nucleus</keyword>
<dbReference type="InterPro" id="IPR019355">
    <property type="entry name" value="Cell_cycle_regulator_Mat89Bb"/>
</dbReference>
<evidence type="ECO:0000256" key="1">
    <source>
        <dbReference type="ARBA" id="ARBA00004123"/>
    </source>
</evidence>
<dbReference type="PANTHER" id="PTHR12955:SF1">
    <property type="entry name" value="INTEGRATOR COMPLEX SUBUNIT 13"/>
    <property type="match status" value="1"/>
</dbReference>
<dbReference type="AlphaFoldDB" id="A0AAV5TPR2"/>
<evidence type="ECO:0000256" key="6">
    <source>
        <dbReference type="ARBA" id="ARBA00022776"/>
    </source>
</evidence>
<keyword evidence="14" id="KW-1185">Reference proteome</keyword>
<evidence type="ECO:0000256" key="5">
    <source>
        <dbReference type="ARBA" id="ARBA00022618"/>
    </source>
</evidence>
<name>A0AAV5TPR2_9BILA</name>
<dbReference type="GO" id="GO:0032039">
    <property type="term" value="C:integrator complex"/>
    <property type="evidence" value="ECO:0007669"/>
    <property type="project" value="TreeGrafter"/>
</dbReference>
<evidence type="ECO:0000256" key="3">
    <source>
        <dbReference type="ARBA" id="ARBA00020501"/>
    </source>
</evidence>
<proteinExistence type="inferred from homology"/>
<keyword evidence="6" id="KW-0498">Mitosis</keyword>
<feature type="non-terminal residue" evidence="13">
    <location>
        <position position="1"/>
    </location>
</feature>
<dbReference type="GO" id="GO:0051642">
    <property type="term" value="P:centrosome localization"/>
    <property type="evidence" value="ECO:0007669"/>
    <property type="project" value="TreeGrafter"/>
</dbReference>
<evidence type="ECO:0000256" key="11">
    <source>
        <dbReference type="ARBA" id="ARBA00061603"/>
    </source>
</evidence>
<sequence length="386" mass="42260">LTMEDGVSSKFSPEASDYLLPPSHKVIVLMDHGPRLAVDANCPVSTAAKNASGEKKKSTMGRNLWTMAVEATLEAHRVVSDLFPDGSRLIRFVLADAVSRKLSSNWGKTLLRQPELLAQLSSTGTPTTAAGAAGDADATFLPLGVQLAVETLSETTDRYTKMRSMDPKEQVALVKYLSHSFAWKIHPTNTTQERMWQEKGVKLGKTTVTKTVMNPNGEEDEDKKDVKRACYLMNKGSILVMTRLKSDEEVAALEKEVTEAIKTRNDLIAKMKERQCTARVDHVSLFILNLLPAGVEAAIANKPLTKINETLSCGVRSCNVKGDQLITGVHGILMPLYDLVSTTVAGIPMKEESNSSTSVNYDVELLHQRLAHSELARNGLLKETMP</sequence>
<accession>A0AAV5TPR2</accession>
<dbReference type="GO" id="GO:0007346">
    <property type="term" value="P:regulation of mitotic cell cycle"/>
    <property type="evidence" value="ECO:0007669"/>
    <property type="project" value="TreeGrafter"/>
</dbReference>
<dbReference type="Proteomes" id="UP001432027">
    <property type="component" value="Unassembled WGS sequence"/>
</dbReference>
<comment type="subcellular location">
    <subcellularLocation>
        <location evidence="2">Cytoplasm</location>
        <location evidence="2">Perinuclear region</location>
    </subcellularLocation>
    <subcellularLocation>
        <location evidence="1">Nucleus</location>
    </subcellularLocation>
</comment>
<keyword evidence="8" id="KW-0131">Cell cycle</keyword>
<evidence type="ECO:0000256" key="12">
    <source>
        <dbReference type="ARBA" id="ARBA00065185"/>
    </source>
</evidence>
<evidence type="ECO:0000256" key="2">
    <source>
        <dbReference type="ARBA" id="ARBA00004556"/>
    </source>
</evidence>
<evidence type="ECO:0000256" key="10">
    <source>
        <dbReference type="ARBA" id="ARBA00032585"/>
    </source>
</evidence>
<dbReference type="PANTHER" id="PTHR12955">
    <property type="entry name" value="SARCOMA ANTIGEN NY-SAR-95-RELATED"/>
    <property type="match status" value="1"/>
</dbReference>
<evidence type="ECO:0000313" key="13">
    <source>
        <dbReference type="EMBL" id="GMS96247.1"/>
    </source>
</evidence>
<protein>
    <recommendedName>
        <fullName evidence="3">Protein asunder</fullName>
    </recommendedName>
    <alternativeName>
        <fullName evidence="10">Cell cycle regulator Mat89Bb</fullName>
    </alternativeName>
    <alternativeName>
        <fullName evidence="9">Set apart in position or space protein</fullName>
    </alternativeName>
</protein>
<comment type="caution">
    <text evidence="13">The sequence shown here is derived from an EMBL/GenBank/DDBJ whole genome shotgun (WGS) entry which is preliminary data.</text>
</comment>
<comment type="subunit">
    <text evidence="12">Belongs to the multiprotein complex Integrator, at least composed of IntS1, IntS2, IntS3, IntS4, omd/IntS5, IntS6, defl/IntS7, IntS8, IntS9, IntS10, IntS11, IntS12, asun/IntS13, IntS14 and IntS15. The core complex associates with protein phosphatase 2A subunits mts/PP2A and Pp2A-29B, to form the Integrator-PP2A (INTAC) complex.</text>
</comment>
<keyword evidence="5" id="KW-0132">Cell division</keyword>
<evidence type="ECO:0000313" key="14">
    <source>
        <dbReference type="Proteomes" id="UP001432027"/>
    </source>
</evidence>
<organism evidence="13 14">
    <name type="scientific">Pristionchus entomophagus</name>
    <dbReference type="NCBI Taxonomy" id="358040"/>
    <lineage>
        <taxon>Eukaryota</taxon>
        <taxon>Metazoa</taxon>
        <taxon>Ecdysozoa</taxon>
        <taxon>Nematoda</taxon>
        <taxon>Chromadorea</taxon>
        <taxon>Rhabditida</taxon>
        <taxon>Rhabditina</taxon>
        <taxon>Diplogasteromorpha</taxon>
        <taxon>Diplogasteroidea</taxon>
        <taxon>Neodiplogasteridae</taxon>
        <taxon>Pristionchus</taxon>
    </lineage>
</organism>
<gene>
    <name evidence="13" type="ORF">PENTCL1PPCAC_18422</name>
</gene>
<evidence type="ECO:0000256" key="8">
    <source>
        <dbReference type="ARBA" id="ARBA00023306"/>
    </source>
</evidence>
<feature type="non-terminal residue" evidence="13">
    <location>
        <position position="386"/>
    </location>
</feature>
<dbReference type="GO" id="GO:0048471">
    <property type="term" value="C:perinuclear region of cytoplasm"/>
    <property type="evidence" value="ECO:0007669"/>
    <property type="project" value="UniProtKB-SubCell"/>
</dbReference>
<reference evidence="13" key="1">
    <citation type="submission" date="2023-10" db="EMBL/GenBank/DDBJ databases">
        <title>Genome assembly of Pristionchus species.</title>
        <authorList>
            <person name="Yoshida K."/>
            <person name="Sommer R.J."/>
        </authorList>
    </citation>
    <scope>NUCLEOTIDE SEQUENCE</scope>
    <source>
        <strain evidence="13">RS0144</strain>
    </source>
</reference>
<keyword evidence="4" id="KW-0963">Cytoplasm</keyword>
<evidence type="ECO:0000256" key="4">
    <source>
        <dbReference type="ARBA" id="ARBA00022490"/>
    </source>
</evidence>
<evidence type="ECO:0000256" key="7">
    <source>
        <dbReference type="ARBA" id="ARBA00023242"/>
    </source>
</evidence>
<dbReference type="Pfam" id="PF10221">
    <property type="entry name" value="Mat89Bb"/>
    <property type="match status" value="1"/>
</dbReference>
<comment type="similarity">
    <text evidence="11">Belongs to the Integrator subunit 13 family.</text>
</comment>